<dbReference type="OrthoDB" id="8875216at2"/>
<evidence type="ECO:0000256" key="1">
    <source>
        <dbReference type="ARBA" id="ARBA00022801"/>
    </source>
</evidence>
<evidence type="ECO:0000256" key="2">
    <source>
        <dbReference type="PIRSR" id="PIRSR005962-1"/>
    </source>
</evidence>
<feature type="binding site" evidence="2">
    <location>
        <position position="144"/>
    </location>
    <ligand>
        <name>Mn(2+)</name>
        <dbReference type="ChEBI" id="CHEBI:29035"/>
        <label>2</label>
    </ligand>
</feature>
<comment type="cofactor">
    <cofactor evidence="2">
        <name>Mn(2+)</name>
        <dbReference type="ChEBI" id="CHEBI:29035"/>
    </cofactor>
    <text evidence="2">The Mn(2+) ion enhances activity.</text>
</comment>
<organism evidence="5 6">
    <name type="scientific">Noviherbaspirillum cavernae</name>
    <dbReference type="NCBI Taxonomy" id="2320862"/>
    <lineage>
        <taxon>Bacteria</taxon>
        <taxon>Pseudomonadati</taxon>
        <taxon>Pseudomonadota</taxon>
        <taxon>Betaproteobacteria</taxon>
        <taxon>Burkholderiales</taxon>
        <taxon>Oxalobacteraceae</taxon>
        <taxon>Noviherbaspirillum</taxon>
    </lineage>
</organism>
<comment type="caution">
    <text evidence="5">The sequence shown here is derived from an EMBL/GenBank/DDBJ whole genome shotgun (WGS) entry which is preliminary data.</text>
</comment>
<dbReference type="InterPro" id="IPR011650">
    <property type="entry name" value="Peptidase_M20_dimer"/>
</dbReference>
<protein>
    <submittedName>
        <fullName evidence="5">Amidohydrolase</fullName>
    </submittedName>
</protein>
<proteinExistence type="predicted"/>
<evidence type="ECO:0000313" key="6">
    <source>
        <dbReference type="Proteomes" id="UP000285190"/>
    </source>
</evidence>
<dbReference type="PANTHER" id="PTHR11014">
    <property type="entry name" value="PEPTIDASE M20 FAMILY MEMBER"/>
    <property type="match status" value="1"/>
</dbReference>
<dbReference type="SUPFAM" id="SSF53187">
    <property type="entry name" value="Zn-dependent exopeptidases"/>
    <property type="match status" value="1"/>
</dbReference>
<accession>A0A418WZW2</accession>
<keyword evidence="1 5" id="KW-0378">Hydrolase</keyword>
<reference evidence="5 6" key="1">
    <citation type="submission" date="2018-09" db="EMBL/GenBank/DDBJ databases">
        <authorList>
            <person name="Zhu H."/>
        </authorList>
    </citation>
    <scope>NUCLEOTIDE SEQUENCE [LARGE SCALE GENOMIC DNA]</scope>
    <source>
        <strain evidence="5 6">K2R10-39</strain>
    </source>
</reference>
<dbReference type="InterPro" id="IPR017439">
    <property type="entry name" value="Amidohydrolase"/>
</dbReference>
<dbReference type="PANTHER" id="PTHR11014:SF63">
    <property type="entry name" value="METALLOPEPTIDASE, PUTATIVE (AFU_ORTHOLOGUE AFUA_6G09600)-RELATED"/>
    <property type="match status" value="1"/>
</dbReference>
<keyword evidence="2" id="KW-0479">Metal-binding</keyword>
<evidence type="ECO:0000256" key="3">
    <source>
        <dbReference type="SAM" id="SignalP"/>
    </source>
</evidence>
<feature type="binding site" evidence="2">
    <location>
        <position position="424"/>
    </location>
    <ligand>
        <name>Mn(2+)</name>
        <dbReference type="ChEBI" id="CHEBI:29035"/>
        <label>2</label>
    </ligand>
</feature>
<dbReference type="Proteomes" id="UP000285190">
    <property type="component" value="Unassembled WGS sequence"/>
</dbReference>
<dbReference type="InterPro" id="IPR002933">
    <property type="entry name" value="Peptidase_M20"/>
</dbReference>
<evidence type="ECO:0000313" key="5">
    <source>
        <dbReference type="EMBL" id="RJG05721.1"/>
    </source>
</evidence>
<feature type="signal peptide" evidence="3">
    <location>
        <begin position="1"/>
        <end position="25"/>
    </location>
</feature>
<dbReference type="AlphaFoldDB" id="A0A418WZW2"/>
<dbReference type="Pfam" id="PF07687">
    <property type="entry name" value="M20_dimer"/>
    <property type="match status" value="1"/>
</dbReference>
<keyword evidence="3" id="KW-0732">Signal</keyword>
<dbReference type="InterPro" id="IPR036264">
    <property type="entry name" value="Bact_exopeptidase_dim_dom"/>
</dbReference>
<dbReference type="Gene3D" id="3.30.70.360">
    <property type="match status" value="1"/>
</dbReference>
<dbReference type="NCBIfam" id="TIGR01891">
    <property type="entry name" value="amidohydrolases"/>
    <property type="match status" value="1"/>
</dbReference>
<dbReference type="Gene3D" id="3.40.630.10">
    <property type="entry name" value="Zn peptidases"/>
    <property type="match status" value="1"/>
</dbReference>
<dbReference type="GO" id="GO:0016787">
    <property type="term" value="F:hydrolase activity"/>
    <property type="evidence" value="ECO:0007669"/>
    <property type="project" value="UniProtKB-KW"/>
</dbReference>
<dbReference type="Pfam" id="PF01546">
    <property type="entry name" value="Peptidase_M20"/>
    <property type="match status" value="1"/>
</dbReference>
<dbReference type="SUPFAM" id="SSF55031">
    <property type="entry name" value="Bacterial exopeptidase dimerisation domain"/>
    <property type="match status" value="1"/>
</dbReference>
<feature type="binding site" evidence="2">
    <location>
        <position position="180"/>
    </location>
    <ligand>
        <name>Mn(2+)</name>
        <dbReference type="ChEBI" id="CHEBI:29035"/>
        <label>2</label>
    </ligand>
</feature>
<dbReference type="RefSeq" id="WP_119737661.1">
    <property type="nucleotide sequence ID" value="NZ_QYUN01000002.1"/>
</dbReference>
<name>A0A418WZW2_9BURK</name>
<dbReference type="EMBL" id="QYUN01000002">
    <property type="protein sequence ID" value="RJG05721.1"/>
    <property type="molecule type" value="Genomic_DNA"/>
</dbReference>
<sequence length="455" mass="48436">MNFGRRITYRLAMACALAASAAATAQTSNVSPELMAKVKSEVKADSNRLVTMFKDIHQHPELGFMETRTAAIVARELKALGFDVQTGIGKTGVVGVLRNGAGPTVLYRADMDANSVEEATGLQYASKVRVKRDDGTEVPVAHMCGHDAHVTWMLGMAKAMVALKNQWSGTLILLGQPAEEPILGARAMVDDGLWTRHKLPTPDYFIGMHTAPGPVGMVVSSGGPKMAGTDQIDILFKGVGGHGSMPQMTKDPVLMAAMAVVQYQAIVSRTIEPQQTAVLTVGSIQAGVDNNVIPATALVKANLRWYDPKVRDQLIAGIKSISNGIARTYGMPEDQLPEVTMKGGSTPLVNDDALARRMAVPLRALLGDKNVVDNLPPATGSEDVHLLKGPHADVPFNFLIVGVADPAVFAKAQKEGKPFPYSAHNPNFVVDLKAIPVGTEVATVSMLELLGKRAP</sequence>
<evidence type="ECO:0000259" key="4">
    <source>
        <dbReference type="Pfam" id="PF07687"/>
    </source>
</evidence>
<gene>
    <name evidence="5" type="ORF">D3870_06550</name>
</gene>
<keyword evidence="2" id="KW-0464">Manganese</keyword>
<feature type="binding site" evidence="2">
    <location>
        <position position="209"/>
    </location>
    <ligand>
        <name>Mn(2+)</name>
        <dbReference type="ChEBI" id="CHEBI:29035"/>
        <label>2</label>
    </ligand>
</feature>
<feature type="domain" description="Peptidase M20 dimerisation" evidence="4">
    <location>
        <begin position="234"/>
        <end position="325"/>
    </location>
</feature>
<keyword evidence="6" id="KW-1185">Reference proteome</keyword>
<dbReference type="GO" id="GO:0046872">
    <property type="term" value="F:metal ion binding"/>
    <property type="evidence" value="ECO:0007669"/>
    <property type="project" value="UniProtKB-KW"/>
</dbReference>
<dbReference type="PIRSF" id="PIRSF005962">
    <property type="entry name" value="Pept_M20D_amidohydro"/>
    <property type="match status" value="1"/>
</dbReference>
<feature type="chain" id="PRO_5019538265" evidence="3">
    <location>
        <begin position="26"/>
        <end position="455"/>
    </location>
</feature>
<feature type="binding site" evidence="2">
    <location>
        <position position="146"/>
    </location>
    <ligand>
        <name>Mn(2+)</name>
        <dbReference type="ChEBI" id="CHEBI:29035"/>
        <label>2</label>
    </ligand>
</feature>